<dbReference type="Proteomes" id="UP001209666">
    <property type="component" value="Unassembled WGS sequence"/>
</dbReference>
<feature type="transmembrane region" description="Helical" evidence="1">
    <location>
        <begin position="149"/>
        <end position="166"/>
    </location>
</feature>
<feature type="transmembrane region" description="Helical" evidence="1">
    <location>
        <begin position="377"/>
        <end position="395"/>
    </location>
</feature>
<evidence type="ECO:0000313" key="3">
    <source>
        <dbReference type="Proteomes" id="UP001209666"/>
    </source>
</evidence>
<feature type="transmembrane region" description="Helical" evidence="1">
    <location>
        <begin position="278"/>
        <end position="301"/>
    </location>
</feature>
<feature type="transmembrane region" description="Helical" evidence="1">
    <location>
        <begin position="216"/>
        <end position="236"/>
    </location>
</feature>
<keyword evidence="3" id="KW-1185">Reference proteome</keyword>
<feature type="transmembrane region" description="Helical" evidence="1">
    <location>
        <begin position="123"/>
        <end position="140"/>
    </location>
</feature>
<dbReference type="RefSeq" id="WP_227700524.1">
    <property type="nucleotide sequence ID" value="NZ_JAOQKI010000002.1"/>
</dbReference>
<name>A0ABT2SAL7_9FIRM</name>
<evidence type="ECO:0000313" key="2">
    <source>
        <dbReference type="EMBL" id="MCU6716094.1"/>
    </source>
</evidence>
<reference evidence="2 3" key="1">
    <citation type="journal article" date="2021" name="ISME Commun">
        <title>Automated analysis of genomic sequences facilitates high-throughput and comprehensive description of bacteria.</title>
        <authorList>
            <person name="Hitch T.C.A."/>
        </authorList>
    </citation>
    <scope>NUCLEOTIDE SEQUENCE [LARGE SCALE GENOMIC DNA]</scope>
    <source>
        <strain evidence="2 3">Sanger_19</strain>
    </source>
</reference>
<feature type="transmembrane region" description="Helical" evidence="1">
    <location>
        <begin position="346"/>
        <end position="365"/>
    </location>
</feature>
<feature type="transmembrane region" description="Helical" evidence="1">
    <location>
        <begin position="313"/>
        <end position="334"/>
    </location>
</feature>
<feature type="transmembrane region" description="Helical" evidence="1">
    <location>
        <begin position="95"/>
        <end position="117"/>
    </location>
</feature>
<dbReference type="EMBL" id="JAOQKI010000002">
    <property type="protein sequence ID" value="MCU6716094.1"/>
    <property type="molecule type" value="Genomic_DNA"/>
</dbReference>
<evidence type="ECO:0008006" key="4">
    <source>
        <dbReference type="Google" id="ProtNLM"/>
    </source>
</evidence>
<keyword evidence="1" id="KW-0472">Membrane</keyword>
<protein>
    <recommendedName>
        <fullName evidence="4">Glycosyltransferase RgtA/B/C/D-like domain-containing protein</fullName>
    </recommendedName>
</protein>
<proteinExistence type="predicted"/>
<accession>A0ABT2SAL7</accession>
<comment type="caution">
    <text evidence="2">The sequence shown here is derived from an EMBL/GenBank/DDBJ whole genome shotgun (WGS) entry which is preliminary data.</text>
</comment>
<feature type="transmembrane region" description="Helical" evidence="1">
    <location>
        <begin position="186"/>
        <end position="204"/>
    </location>
</feature>
<keyword evidence="1" id="KW-1133">Transmembrane helix</keyword>
<feature type="transmembrane region" description="Helical" evidence="1">
    <location>
        <begin position="424"/>
        <end position="445"/>
    </location>
</feature>
<organism evidence="2 3">
    <name type="scientific">Roseburia amylophila</name>
    <dbReference type="NCBI Taxonomy" id="2981794"/>
    <lineage>
        <taxon>Bacteria</taxon>
        <taxon>Bacillati</taxon>
        <taxon>Bacillota</taxon>
        <taxon>Clostridia</taxon>
        <taxon>Lachnospirales</taxon>
        <taxon>Lachnospiraceae</taxon>
        <taxon>Roseburia</taxon>
    </lineage>
</organism>
<evidence type="ECO:0000256" key="1">
    <source>
        <dbReference type="SAM" id="Phobius"/>
    </source>
</evidence>
<sequence length="574" mass="65362">MEWMIQWTDKKKEKVAVGLAVLLCFIVHLLTSTQFTGWFSGDVYGYLSHAATFTGRNWSGVLRNASSFYSWGYSALLAIPMAFSSNIITVYRVAMLFNVLISCGVLLLCYSIAKMLAQDVNKYLLLLCATAVSLYTSYIFQGAVMLSEMWLYFFVLLSIYFVLKYLKTYAIRWGICAGLAVGYTYIIHNRSLAVVIAYAIVVLARSIRQKDWKSLLILLLPLAFMLALNQGVLQYLNVHEKQGRSYTYNTYASQAQNVGSKVNFYFLISGIQCILGEIWYAIIGSFGIVLIGICSGIKTYIKEKKEKNDLKYFYVFVGLALVGTEMVSVLDLALAKVPLDTLRYDVYIYGRYWETVFAFFLLLGMIECCRGIERKTWIAIISGSVVLSVFVEYMTRIYQNNAFNYWAIPAVLLPYFSTQNRFTVMQSSIVGITFMIFIAVIYYNYKKMGKIALIGIWTGMCVFSGYNANYHVAELYKDTPNVINMPLYETQFQVACDYLSENGIEEFAVCATDGYRAVAFQIKFMEAKVTGITEGELDEIESGKTYVVDKMAWAEPMEGTVLYENENYYIIRKK</sequence>
<gene>
    <name evidence="2" type="ORF">OCV43_02230</name>
</gene>
<keyword evidence="1" id="KW-0812">Transmembrane</keyword>